<dbReference type="PANTHER" id="PTHR13285:SF18">
    <property type="entry name" value="PROTEIN-CYSTEINE N-PALMITOYLTRANSFERASE RASP"/>
    <property type="match status" value="1"/>
</dbReference>
<comment type="subcellular location">
    <subcellularLocation>
        <location evidence="1">Cell membrane</location>
        <topology evidence="1">Multi-pass membrane protein</topology>
    </subcellularLocation>
</comment>
<feature type="transmembrane region" description="Helical" evidence="8">
    <location>
        <begin position="80"/>
        <end position="100"/>
    </location>
</feature>
<dbReference type="OrthoDB" id="9805788at2"/>
<evidence type="ECO:0000256" key="3">
    <source>
        <dbReference type="ARBA" id="ARBA00022475"/>
    </source>
</evidence>
<evidence type="ECO:0000256" key="5">
    <source>
        <dbReference type="ARBA" id="ARBA00022989"/>
    </source>
</evidence>
<dbReference type="GO" id="GO:0005886">
    <property type="term" value="C:plasma membrane"/>
    <property type="evidence" value="ECO:0007669"/>
    <property type="project" value="UniProtKB-SubCell"/>
</dbReference>
<sequence>MLFNSVDFAIFLPLVFFLYWFVFPKKLKLQNLLIVLASYVFYGWWDWRFLSLIAFSTIVDYSIGRALARENGLNKRNMLLWTSILVNLGFLGFFKYYNFFLDSFTSAFSFFGQEISAHSLNIILPVGISFYTFQTLSYTIDVYRKQLEPTRDFIAFSAFVCFFPQLVAGPIERASHLLPQFYKKRVFDYSKAVDGMRQILWGLLKKIVIADNCAEYANEIFNNSGEYSGSTLLLGAFFFTFQIYGDFSGYSDIAIGTSRLFGFDLMKNFAFPYFSRDIAEFWRRWHISLSTWFRDYLYIPLGGSRCGTWMKIRNIFIIFLVSGFWHGANWTFLAWGALNAIYFLPLMISGKNRLNIDAAAKGKILPSFKEIFQIGSTFFLTVLAWVFFRAENVADALRYLINIFDTTLFSQPQIFPTTLMTLLALFVITEWLQREKNHGLEIYGNGLLKHRPIRWGAYIGIITIIFSFGGSQQEFIYFQF</sequence>
<keyword evidence="10" id="KW-1185">Reference proteome</keyword>
<gene>
    <name evidence="9" type="ORF">D9O36_12105</name>
</gene>
<evidence type="ECO:0000256" key="2">
    <source>
        <dbReference type="ARBA" id="ARBA00010323"/>
    </source>
</evidence>
<evidence type="ECO:0000256" key="4">
    <source>
        <dbReference type="ARBA" id="ARBA00022692"/>
    </source>
</evidence>
<evidence type="ECO:0000256" key="8">
    <source>
        <dbReference type="SAM" id="Phobius"/>
    </source>
</evidence>
<dbReference type="InterPro" id="IPR051085">
    <property type="entry name" value="MB_O-acyltransferase"/>
</dbReference>
<accession>A0A7X2ZUF4</accession>
<dbReference type="InterPro" id="IPR028362">
    <property type="entry name" value="AlgI"/>
</dbReference>
<feature type="transmembrane region" description="Helical" evidence="8">
    <location>
        <begin position="414"/>
        <end position="432"/>
    </location>
</feature>
<feature type="transmembrane region" description="Helical" evidence="8">
    <location>
        <begin position="371"/>
        <end position="388"/>
    </location>
</feature>
<keyword evidence="7" id="KW-0808">Transferase</keyword>
<feature type="transmembrane region" description="Helical" evidence="8">
    <location>
        <begin position="120"/>
        <end position="140"/>
    </location>
</feature>
<evidence type="ECO:0000313" key="9">
    <source>
        <dbReference type="EMBL" id="MUH36587.1"/>
    </source>
</evidence>
<feature type="transmembrane region" description="Helical" evidence="8">
    <location>
        <begin position="453"/>
        <end position="470"/>
    </location>
</feature>
<keyword evidence="6 7" id="KW-0472">Membrane</keyword>
<dbReference type="GO" id="GO:0042121">
    <property type="term" value="P:alginic acid biosynthetic process"/>
    <property type="evidence" value="ECO:0007669"/>
    <property type="project" value="InterPro"/>
</dbReference>
<feature type="transmembrane region" description="Helical" evidence="8">
    <location>
        <begin position="308"/>
        <end position="326"/>
    </location>
</feature>
<dbReference type="RefSeq" id="WP_155600115.1">
    <property type="nucleotide sequence ID" value="NZ_RCNR01000021.1"/>
</dbReference>
<dbReference type="InterPro" id="IPR024194">
    <property type="entry name" value="Ac/AlaTfrase_AlgI/DltB"/>
</dbReference>
<dbReference type="PIRSF" id="PIRSF500217">
    <property type="entry name" value="AlgI"/>
    <property type="match status" value="1"/>
</dbReference>
<feature type="transmembrane region" description="Helical" evidence="8">
    <location>
        <begin position="6"/>
        <end position="22"/>
    </location>
</feature>
<proteinExistence type="inferred from homology"/>
<keyword evidence="4 8" id="KW-0812">Transmembrane</keyword>
<organism evidence="9 10">
    <name type="scientific">Zobellia amurskyensis</name>
    <dbReference type="NCBI Taxonomy" id="248905"/>
    <lineage>
        <taxon>Bacteria</taxon>
        <taxon>Pseudomonadati</taxon>
        <taxon>Bacteroidota</taxon>
        <taxon>Flavobacteriia</taxon>
        <taxon>Flavobacteriales</taxon>
        <taxon>Flavobacteriaceae</taxon>
        <taxon>Zobellia</taxon>
    </lineage>
</organism>
<keyword evidence="7" id="KW-0012">Acyltransferase</keyword>
<evidence type="ECO:0000256" key="6">
    <source>
        <dbReference type="ARBA" id="ARBA00023136"/>
    </source>
</evidence>
<dbReference type="Pfam" id="PF03062">
    <property type="entry name" value="MBOAT"/>
    <property type="match status" value="1"/>
</dbReference>
<keyword evidence="5 8" id="KW-1133">Transmembrane helix</keyword>
<dbReference type="Proteomes" id="UP000540519">
    <property type="component" value="Unassembled WGS sequence"/>
</dbReference>
<dbReference type="InterPro" id="IPR004299">
    <property type="entry name" value="MBOAT_fam"/>
</dbReference>
<dbReference type="PANTHER" id="PTHR13285">
    <property type="entry name" value="ACYLTRANSFERASE"/>
    <property type="match status" value="1"/>
</dbReference>
<evidence type="ECO:0000256" key="7">
    <source>
        <dbReference type="PIRNR" id="PIRNR016636"/>
    </source>
</evidence>
<dbReference type="GO" id="GO:0016746">
    <property type="term" value="F:acyltransferase activity"/>
    <property type="evidence" value="ECO:0007669"/>
    <property type="project" value="UniProtKB-KW"/>
</dbReference>
<keyword evidence="3 7" id="KW-1003">Cell membrane</keyword>
<protein>
    <submittedName>
        <fullName evidence="9">MBOAT family protein</fullName>
    </submittedName>
</protein>
<dbReference type="EMBL" id="RCNR01000021">
    <property type="protein sequence ID" value="MUH36587.1"/>
    <property type="molecule type" value="Genomic_DNA"/>
</dbReference>
<dbReference type="PIRSF" id="PIRSF016636">
    <property type="entry name" value="AlgI_DltB"/>
    <property type="match status" value="1"/>
</dbReference>
<dbReference type="AlphaFoldDB" id="A0A7X2ZUF4"/>
<comment type="similarity">
    <text evidence="2 7">Belongs to the membrane-bound acyltransferase family.</text>
</comment>
<feature type="transmembrane region" description="Helical" evidence="8">
    <location>
        <begin position="51"/>
        <end position="68"/>
    </location>
</feature>
<evidence type="ECO:0000313" key="10">
    <source>
        <dbReference type="Proteomes" id="UP000540519"/>
    </source>
</evidence>
<evidence type="ECO:0000256" key="1">
    <source>
        <dbReference type="ARBA" id="ARBA00004651"/>
    </source>
</evidence>
<name>A0A7X2ZUF4_9FLAO</name>
<comment type="caution">
    <text evidence="9">The sequence shown here is derived from an EMBL/GenBank/DDBJ whole genome shotgun (WGS) entry which is preliminary data.</text>
</comment>
<reference evidence="9 10" key="1">
    <citation type="journal article" date="2019" name="Mar. Drugs">
        <title>Comparative Genomics and CAZyme Genome Repertoires of Marine Zobellia amurskyensis KMM 3526(T) and Zobellia laminariae KMM 3676(T).</title>
        <authorList>
            <person name="Chernysheva N."/>
            <person name="Bystritskaya E."/>
            <person name="Stenkova A."/>
            <person name="Golovkin I."/>
            <person name="Nedashkovskaya O."/>
            <person name="Isaeva M."/>
        </authorList>
    </citation>
    <scope>NUCLEOTIDE SEQUENCE [LARGE SCALE GENOMIC DNA]</scope>
    <source>
        <strain evidence="9 10">KMM 3526</strain>
    </source>
</reference>